<protein>
    <submittedName>
        <fullName evidence="1">Uncharacterized protein</fullName>
    </submittedName>
</protein>
<proteinExistence type="predicted"/>
<organism evidence="1 2">
    <name type="scientific">Neorhizobium galegae bv. officinalis</name>
    <dbReference type="NCBI Taxonomy" id="323656"/>
    <lineage>
        <taxon>Bacteria</taxon>
        <taxon>Pseudomonadati</taxon>
        <taxon>Pseudomonadota</taxon>
        <taxon>Alphaproteobacteria</taxon>
        <taxon>Hyphomicrobiales</taxon>
        <taxon>Rhizobiaceae</taxon>
        <taxon>Rhizobium/Agrobacterium group</taxon>
        <taxon>Neorhizobium</taxon>
    </lineage>
</organism>
<sequence>MIEYIENFEKVCAYGRGRCESCITPRRLEARITELFEKGECKTTEDMEALAESVCGPCLSECMGTSFDDKAIFILLEAKPERRKRKRA</sequence>
<gene>
    <name evidence="1" type="ORF">NGAL_HAMBI1189_16810</name>
</gene>
<dbReference type="Proteomes" id="UP000039660">
    <property type="component" value="Unassembled WGS sequence"/>
</dbReference>
<reference evidence="1 2" key="1">
    <citation type="submission" date="2014-08" db="EMBL/GenBank/DDBJ databases">
        <authorList>
            <person name="Chen Y.-H."/>
        </authorList>
    </citation>
    <scope>NUCLEOTIDE SEQUENCE [LARGE SCALE GENOMIC DNA]</scope>
</reference>
<name>A0A0T7GII7_NEOGA</name>
<dbReference type="AlphaFoldDB" id="A0A0T7GII7"/>
<accession>A0A0T7GII7</accession>
<evidence type="ECO:0000313" key="2">
    <source>
        <dbReference type="Proteomes" id="UP000039660"/>
    </source>
</evidence>
<evidence type="ECO:0000313" key="1">
    <source>
        <dbReference type="EMBL" id="CDZ46978.1"/>
    </source>
</evidence>
<dbReference type="EMBL" id="CCRK01000003">
    <property type="protein sequence ID" value="CDZ46978.1"/>
    <property type="molecule type" value="Genomic_DNA"/>
</dbReference>